<dbReference type="EMBL" id="JAACJJ010000016">
    <property type="protein sequence ID" value="KAF5324317.1"/>
    <property type="molecule type" value="Genomic_DNA"/>
</dbReference>
<dbReference type="Proteomes" id="UP000567179">
    <property type="component" value="Unassembled WGS sequence"/>
</dbReference>
<gene>
    <name evidence="1" type="ORF">D9619_011298</name>
</gene>
<protein>
    <submittedName>
        <fullName evidence="1">Uncharacterized protein</fullName>
    </submittedName>
</protein>
<dbReference type="AlphaFoldDB" id="A0A8H5BJB9"/>
<accession>A0A8H5BJB9</accession>
<name>A0A8H5BJB9_9AGAR</name>
<evidence type="ECO:0000313" key="2">
    <source>
        <dbReference type="Proteomes" id="UP000567179"/>
    </source>
</evidence>
<evidence type="ECO:0000313" key="1">
    <source>
        <dbReference type="EMBL" id="KAF5324317.1"/>
    </source>
</evidence>
<comment type="caution">
    <text evidence="1">The sequence shown here is derived from an EMBL/GenBank/DDBJ whole genome shotgun (WGS) entry which is preliminary data.</text>
</comment>
<proteinExistence type="predicted"/>
<sequence>MAFLIHATPAEASTAITPTTTFASSVIAVCVQRTHLPSNLALRAVLTHAATGASILHPSHTHITASSQSDGHTLRDNGCIHPPLPSPRLHIVGLDSYKSTATSSPSAHGVNIYINIYLAARLLLYRLLPLRPL</sequence>
<organism evidence="1 2">
    <name type="scientific">Psilocybe cf. subviscida</name>
    <dbReference type="NCBI Taxonomy" id="2480587"/>
    <lineage>
        <taxon>Eukaryota</taxon>
        <taxon>Fungi</taxon>
        <taxon>Dikarya</taxon>
        <taxon>Basidiomycota</taxon>
        <taxon>Agaricomycotina</taxon>
        <taxon>Agaricomycetes</taxon>
        <taxon>Agaricomycetidae</taxon>
        <taxon>Agaricales</taxon>
        <taxon>Agaricineae</taxon>
        <taxon>Strophariaceae</taxon>
        <taxon>Psilocybe</taxon>
    </lineage>
</organism>
<keyword evidence="2" id="KW-1185">Reference proteome</keyword>
<reference evidence="1 2" key="1">
    <citation type="journal article" date="2020" name="ISME J.">
        <title>Uncovering the hidden diversity of litter-decomposition mechanisms in mushroom-forming fungi.</title>
        <authorList>
            <person name="Floudas D."/>
            <person name="Bentzer J."/>
            <person name="Ahren D."/>
            <person name="Johansson T."/>
            <person name="Persson P."/>
            <person name="Tunlid A."/>
        </authorList>
    </citation>
    <scope>NUCLEOTIDE SEQUENCE [LARGE SCALE GENOMIC DNA]</scope>
    <source>
        <strain evidence="1 2">CBS 101986</strain>
    </source>
</reference>